<dbReference type="RefSeq" id="XP_018457869.1">
    <property type="nucleotide sequence ID" value="XM_018602367.2"/>
</dbReference>
<dbReference type="KEGG" id="rsz:108828622"/>
<dbReference type="PANTHER" id="PTHR22883:SF349">
    <property type="entry name" value="S-ACYLTRANSFERASE"/>
    <property type="match status" value="1"/>
</dbReference>
<dbReference type="GO" id="GO:0005794">
    <property type="term" value="C:Golgi apparatus"/>
    <property type="evidence" value="ECO:0007669"/>
    <property type="project" value="TreeGrafter"/>
</dbReference>
<dbReference type="OrthoDB" id="4096362at2759"/>
<feature type="domain" description="Palmitoyltransferase DHHC" evidence="10">
    <location>
        <begin position="148"/>
        <end position="274"/>
    </location>
</feature>
<feature type="region of interest" description="Disordered" evidence="9">
    <location>
        <begin position="354"/>
        <end position="445"/>
    </location>
</feature>
<evidence type="ECO:0000259" key="10">
    <source>
        <dbReference type="Pfam" id="PF01529"/>
    </source>
</evidence>
<comment type="catalytic activity">
    <reaction evidence="8">
        <text>L-cysteinyl-[protein] + hexadecanoyl-CoA = S-hexadecanoyl-L-cysteinyl-[protein] + CoA</text>
        <dbReference type="Rhea" id="RHEA:36683"/>
        <dbReference type="Rhea" id="RHEA-COMP:10131"/>
        <dbReference type="Rhea" id="RHEA-COMP:11032"/>
        <dbReference type="ChEBI" id="CHEBI:29950"/>
        <dbReference type="ChEBI" id="CHEBI:57287"/>
        <dbReference type="ChEBI" id="CHEBI:57379"/>
        <dbReference type="ChEBI" id="CHEBI:74151"/>
        <dbReference type="EC" id="2.3.1.225"/>
    </reaction>
</comment>
<evidence type="ECO:0000256" key="2">
    <source>
        <dbReference type="ARBA" id="ARBA00008574"/>
    </source>
</evidence>
<dbReference type="AlphaFoldDB" id="A0A6J0LE01"/>
<comment type="similarity">
    <text evidence="2 8">Belongs to the DHHC palmitoyltransferase family.</text>
</comment>
<keyword evidence="5 8" id="KW-1133">Transmembrane helix</keyword>
<dbReference type="PANTHER" id="PTHR22883">
    <property type="entry name" value="ZINC FINGER DHHC DOMAIN CONTAINING PROTEIN"/>
    <property type="match status" value="1"/>
</dbReference>
<dbReference type="GeneID" id="108828622"/>
<evidence type="ECO:0000313" key="12">
    <source>
        <dbReference type="RefSeq" id="XP_018457869.1"/>
    </source>
</evidence>
<keyword evidence="7 8" id="KW-0012">Acyltransferase</keyword>
<accession>A0A6J0LE01</accession>
<comment type="domain">
    <text evidence="8">The DHHC domain is required for palmitoyltransferase activity.</text>
</comment>
<feature type="compositionally biased region" description="Basic and acidic residues" evidence="9">
    <location>
        <begin position="385"/>
        <end position="394"/>
    </location>
</feature>
<sequence>MYVVPPPERSDSGTKSDLRVYQSWKGSNIFFLQGRFVFGPDVRSLALTICLIAIPVTFFCIFVARNLMDDFSDYWGVSILAVAVVFTIYDIILLLLTSGRDPGIIPRNLHPPEPEPLDTNNMDAGAGQTPQLRLPRIKEVELNGITFKVKYCDTCMLYRPPRCSHCSICNNCVEKFDHHCPWVGQCIGLRNYRFFFMFVFSTTLLCIYVFAFCWVYIRKITESEHTTIWKAMLKTPASIVLIIYTFIAMWFVAGLTAFHLYLISTNQTTYENFRYRYDRRSNPHNKGVVDNFKETFCSAIPPSKNDFRAMVHGEEPPLPPRSVAGGFMSPNMGKANNDDIEMGRKAVWADMGSEEHGDAKNGNDERLHVRDRDGELGELSPDVRTTVDEQSDRHGVRRSSWGRKSGSWDMSPEVMALAARVVEQQNQNGGGSSSGSGLAAENRPT</sequence>
<dbReference type="GO" id="GO:0019706">
    <property type="term" value="F:protein-cysteine S-palmitoyltransferase activity"/>
    <property type="evidence" value="ECO:0007669"/>
    <property type="project" value="UniProtKB-EC"/>
</dbReference>
<evidence type="ECO:0000256" key="9">
    <source>
        <dbReference type="SAM" id="MobiDB-lite"/>
    </source>
</evidence>
<keyword evidence="4 8" id="KW-0812">Transmembrane</keyword>
<evidence type="ECO:0000256" key="1">
    <source>
        <dbReference type="ARBA" id="ARBA00004127"/>
    </source>
</evidence>
<dbReference type="Pfam" id="PF01529">
    <property type="entry name" value="DHHC"/>
    <property type="match status" value="1"/>
</dbReference>
<reference evidence="11" key="1">
    <citation type="journal article" date="2019" name="Database">
        <title>The radish genome database (RadishGD): an integrated information resource for radish genomics.</title>
        <authorList>
            <person name="Yu H.J."/>
            <person name="Baek S."/>
            <person name="Lee Y.J."/>
            <person name="Cho A."/>
            <person name="Mun J.H."/>
        </authorList>
    </citation>
    <scope>NUCLEOTIDE SEQUENCE [LARGE SCALE GENOMIC DNA]</scope>
    <source>
        <strain evidence="11">cv. WK10039</strain>
    </source>
</reference>
<keyword evidence="6 8" id="KW-0472">Membrane</keyword>
<feature type="transmembrane region" description="Helical" evidence="8">
    <location>
        <begin position="194"/>
        <end position="217"/>
    </location>
</feature>
<feature type="transmembrane region" description="Helical" evidence="8">
    <location>
        <begin position="45"/>
        <end position="68"/>
    </location>
</feature>
<proteinExistence type="inferred from homology"/>
<evidence type="ECO:0000256" key="3">
    <source>
        <dbReference type="ARBA" id="ARBA00022679"/>
    </source>
</evidence>
<keyword evidence="3 8" id="KW-0808">Transferase</keyword>
<feature type="transmembrane region" description="Helical" evidence="8">
    <location>
        <begin position="237"/>
        <end position="263"/>
    </location>
</feature>
<evidence type="ECO:0000256" key="7">
    <source>
        <dbReference type="ARBA" id="ARBA00023315"/>
    </source>
</evidence>
<name>A0A6J0LE01_RAPSA</name>
<feature type="compositionally biased region" description="Basic and acidic residues" evidence="9">
    <location>
        <begin position="354"/>
        <end position="375"/>
    </location>
</feature>
<evidence type="ECO:0000256" key="4">
    <source>
        <dbReference type="ARBA" id="ARBA00022692"/>
    </source>
</evidence>
<feature type="transmembrane region" description="Helical" evidence="8">
    <location>
        <begin position="74"/>
        <end position="97"/>
    </location>
</feature>
<organism evidence="11 12">
    <name type="scientific">Raphanus sativus</name>
    <name type="common">Radish</name>
    <name type="synonym">Raphanus raphanistrum var. sativus</name>
    <dbReference type="NCBI Taxonomy" id="3726"/>
    <lineage>
        <taxon>Eukaryota</taxon>
        <taxon>Viridiplantae</taxon>
        <taxon>Streptophyta</taxon>
        <taxon>Embryophyta</taxon>
        <taxon>Tracheophyta</taxon>
        <taxon>Spermatophyta</taxon>
        <taxon>Magnoliopsida</taxon>
        <taxon>eudicotyledons</taxon>
        <taxon>Gunneridae</taxon>
        <taxon>Pentapetalae</taxon>
        <taxon>rosids</taxon>
        <taxon>malvids</taxon>
        <taxon>Brassicales</taxon>
        <taxon>Brassicaceae</taxon>
        <taxon>Brassiceae</taxon>
        <taxon>Raphanus</taxon>
    </lineage>
</organism>
<reference evidence="12" key="2">
    <citation type="submission" date="2025-08" db="UniProtKB">
        <authorList>
            <consortium name="RefSeq"/>
        </authorList>
    </citation>
    <scope>IDENTIFICATION</scope>
    <source>
        <tissue evidence="12">Leaf</tissue>
    </source>
</reference>
<dbReference type="InterPro" id="IPR001594">
    <property type="entry name" value="Palmitoyltrfase_DHHC"/>
</dbReference>
<keyword evidence="11" id="KW-1185">Reference proteome</keyword>
<dbReference type="InterPro" id="IPR039859">
    <property type="entry name" value="PFA4/ZDH16/20/ERF2-like"/>
</dbReference>
<evidence type="ECO:0000256" key="6">
    <source>
        <dbReference type="ARBA" id="ARBA00023136"/>
    </source>
</evidence>
<comment type="subcellular location">
    <subcellularLocation>
        <location evidence="1">Endomembrane system</location>
        <topology evidence="1">Multi-pass membrane protein</topology>
    </subcellularLocation>
</comment>
<evidence type="ECO:0000256" key="8">
    <source>
        <dbReference type="RuleBase" id="RU079119"/>
    </source>
</evidence>
<evidence type="ECO:0000313" key="11">
    <source>
        <dbReference type="Proteomes" id="UP000504610"/>
    </source>
</evidence>
<dbReference type="Proteomes" id="UP000504610">
    <property type="component" value="Chromosome 9"/>
</dbReference>
<protein>
    <recommendedName>
        <fullName evidence="8">S-acyltransferase</fullName>
        <ecNumber evidence="8">2.3.1.225</ecNumber>
    </recommendedName>
    <alternativeName>
        <fullName evidence="8">Palmitoyltransferase</fullName>
    </alternativeName>
</protein>
<dbReference type="GO" id="GO:0006612">
    <property type="term" value="P:protein targeting to membrane"/>
    <property type="evidence" value="ECO:0007669"/>
    <property type="project" value="TreeGrafter"/>
</dbReference>
<dbReference type="GO" id="GO:0005783">
    <property type="term" value="C:endoplasmic reticulum"/>
    <property type="evidence" value="ECO:0007669"/>
    <property type="project" value="TreeGrafter"/>
</dbReference>
<gene>
    <name evidence="12" type="primary">LOC108828622</name>
</gene>
<evidence type="ECO:0000256" key="5">
    <source>
        <dbReference type="ARBA" id="ARBA00022989"/>
    </source>
</evidence>
<dbReference type="PROSITE" id="PS50216">
    <property type="entry name" value="DHHC"/>
    <property type="match status" value="1"/>
</dbReference>
<dbReference type="EC" id="2.3.1.225" evidence="8"/>